<proteinExistence type="inferred from homology"/>
<keyword evidence="3" id="KW-0233">DNA recombination</keyword>
<keyword evidence="8" id="KW-1185">Reference proteome</keyword>
<evidence type="ECO:0000256" key="1">
    <source>
        <dbReference type="ARBA" id="ARBA00008857"/>
    </source>
</evidence>
<evidence type="ECO:0000256" key="4">
    <source>
        <dbReference type="PROSITE-ProRule" id="PRU01248"/>
    </source>
</evidence>
<dbReference type="Gene3D" id="1.10.443.10">
    <property type="entry name" value="Intergrase catalytic core"/>
    <property type="match status" value="1"/>
</dbReference>
<dbReference type="InterPro" id="IPR013762">
    <property type="entry name" value="Integrase-like_cat_sf"/>
</dbReference>
<dbReference type="InterPro" id="IPR011010">
    <property type="entry name" value="DNA_brk_join_enz"/>
</dbReference>
<comment type="similarity">
    <text evidence="1">Belongs to the 'phage' integrase family.</text>
</comment>
<dbReference type="InterPro" id="IPR010998">
    <property type="entry name" value="Integrase_recombinase_N"/>
</dbReference>
<evidence type="ECO:0000256" key="2">
    <source>
        <dbReference type="ARBA" id="ARBA00023125"/>
    </source>
</evidence>
<dbReference type="CDD" id="cd00397">
    <property type="entry name" value="DNA_BRE_C"/>
    <property type="match status" value="1"/>
</dbReference>
<dbReference type="Pfam" id="PF00589">
    <property type="entry name" value="Phage_integrase"/>
    <property type="match status" value="1"/>
</dbReference>
<evidence type="ECO:0000313" key="7">
    <source>
        <dbReference type="EMBL" id="MBS2970390.1"/>
    </source>
</evidence>
<dbReference type="EMBL" id="JAGVRK010000001">
    <property type="protein sequence ID" value="MBS2970390.1"/>
    <property type="molecule type" value="Genomic_DNA"/>
</dbReference>
<protein>
    <submittedName>
        <fullName evidence="7">Tyrosine-type recombinase/integrase</fullName>
    </submittedName>
</protein>
<evidence type="ECO:0000313" key="8">
    <source>
        <dbReference type="Proteomes" id="UP000682403"/>
    </source>
</evidence>
<name>A0ABS5LI08_9BACI</name>
<dbReference type="Proteomes" id="UP000682403">
    <property type="component" value="Unassembled WGS sequence"/>
</dbReference>
<dbReference type="InterPro" id="IPR044068">
    <property type="entry name" value="CB"/>
</dbReference>
<dbReference type="InterPro" id="IPR025269">
    <property type="entry name" value="SAM-like_dom"/>
</dbReference>
<dbReference type="Gene3D" id="1.10.150.130">
    <property type="match status" value="1"/>
</dbReference>
<dbReference type="SUPFAM" id="SSF56349">
    <property type="entry name" value="DNA breaking-rejoining enzymes"/>
    <property type="match status" value="1"/>
</dbReference>
<accession>A0ABS5LI08</accession>
<keyword evidence="2 4" id="KW-0238">DNA-binding</keyword>
<dbReference type="InterPro" id="IPR002104">
    <property type="entry name" value="Integrase_catalytic"/>
</dbReference>
<dbReference type="PANTHER" id="PTHR30349:SF41">
    <property type="entry name" value="INTEGRASE_RECOMBINASE PROTEIN MJ0367-RELATED"/>
    <property type="match status" value="1"/>
</dbReference>
<reference evidence="7 8" key="1">
    <citation type="submission" date="2021-04" db="EMBL/GenBank/DDBJ databases">
        <title>Metabacillus sp. strain KIGAM252 whole genome sequence.</title>
        <authorList>
            <person name="Seo M.-J."/>
            <person name="Cho E.-S."/>
            <person name="Hwang C.Y."/>
            <person name="Yoon D.J."/>
        </authorList>
    </citation>
    <scope>NUCLEOTIDE SEQUENCE [LARGE SCALE GENOMIC DNA]</scope>
    <source>
        <strain evidence="7 8">KIGAM252</strain>
    </source>
</reference>
<sequence length="332" mass="38908">MSSKKYPILPLQEALNIVIAGKKAEGIRERTVTDYIKTWGYFTEWMLNNYENVQTIDQITTEMIRNYVNYLKYDAVRYTGHKFIDSSKQSIGLKETTINIRLRVYRSMFNHLEREELIEVNPMDKVRQLKQDIDLTNCLSDTDVKAILQQPNQRNYVGFRDFVAINLLLDSGLRISELVNLKAADIDFSTRFITLNGVHNKNRRPRIVPISAYVMKLILHLITENEKHFRVDRIFLSTYGEPLAANQLNKRLKYHAEQAGVEKKKVTAHVYRHTWAKNMILNGCDAFTLQKMGGWTDIRTMRRYIQMDISDMRSRHDEFSPINNLRKRKGGV</sequence>
<dbReference type="Pfam" id="PF13102">
    <property type="entry name" value="Phage_int_SAM_5"/>
    <property type="match status" value="1"/>
</dbReference>
<dbReference type="PROSITE" id="PS51898">
    <property type="entry name" value="TYR_RECOMBINASE"/>
    <property type="match status" value="1"/>
</dbReference>
<evidence type="ECO:0000259" key="5">
    <source>
        <dbReference type="PROSITE" id="PS51898"/>
    </source>
</evidence>
<feature type="domain" description="Core-binding (CB)" evidence="6">
    <location>
        <begin position="9"/>
        <end position="113"/>
    </location>
</feature>
<dbReference type="PANTHER" id="PTHR30349">
    <property type="entry name" value="PHAGE INTEGRASE-RELATED"/>
    <property type="match status" value="1"/>
</dbReference>
<gene>
    <name evidence="7" type="ORF">J9317_16710</name>
</gene>
<feature type="domain" description="Tyr recombinase" evidence="5">
    <location>
        <begin position="134"/>
        <end position="317"/>
    </location>
</feature>
<evidence type="ECO:0000259" key="6">
    <source>
        <dbReference type="PROSITE" id="PS51900"/>
    </source>
</evidence>
<evidence type="ECO:0000256" key="3">
    <source>
        <dbReference type="ARBA" id="ARBA00023172"/>
    </source>
</evidence>
<dbReference type="InterPro" id="IPR050090">
    <property type="entry name" value="Tyrosine_recombinase_XerCD"/>
</dbReference>
<comment type="caution">
    <text evidence="7">The sequence shown here is derived from an EMBL/GenBank/DDBJ whole genome shotgun (WGS) entry which is preliminary data.</text>
</comment>
<dbReference type="PROSITE" id="PS51900">
    <property type="entry name" value="CB"/>
    <property type="match status" value="1"/>
</dbReference>
<organism evidence="7 8">
    <name type="scientific">Metabacillus flavus</name>
    <dbReference type="NCBI Taxonomy" id="2823519"/>
    <lineage>
        <taxon>Bacteria</taxon>
        <taxon>Bacillati</taxon>
        <taxon>Bacillota</taxon>
        <taxon>Bacilli</taxon>
        <taxon>Bacillales</taxon>
        <taxon>Bacillaceae</taxon>
        <taxon>Metabacillus</taxon>
    </lineage>
</organism>